<sequence length="157" mass="17967">MEGKQGKNGLYEINLGNNKETCIAESKDSIKELHVKLGHLSINNMKKLSKMADGVEISNSDKDFDKFCEVCLKAKHVRQPFSSERARATRPLKSAIDPPTWDNKKKINVRFQKNKCEEEVEEESERNATVFEKFADDKENTDEGNSEDKDLTENEEI</sequence>
<proteinExistence type="predicted"/>
<evidence type="ECO:0000256" key="1">
    <source>
        <dbReference type="SAM" id="MobiDB-lite"/>
    </source>
</evidence>
<gene>
    <name evidence="3" type="ORF">QE152_g18025</name>
</gene>
<name>A0AAW1L5T9_POPJA</name>
<accession>A0AAW1L5T9</accession>
<protein>
    <submittedName>
        <fullName evidence="3">GAG-pre-integrase domain</fullName>
    </submittedName>
</protein>
<comment type="caution">
    <text evidence="3">The sequence shown here is derived from an EMBL/GenBank/DDBJ whole genome shotgun (WGS) entry which is preliminary data.</text>
</comment>
<feature type="region of interest" description="Disordered" evidence="1">
    <location>
        <begin position="116"/>
        <end position="157"/>
    </location>
</feature>
<feature type="domain" description="GAG-pre-integrase" evidence="2">
    <location>
        <begin position="9"/>
        <end position="76"/>
    </location>
</feature>
<feature type="compositionally biased region" description="Basic and acidic residues" evidence="1">
    <location>
        <begin position="146"/>
        <end position="157"/>
    </location>
</feature>
<dbReference type="Proteomes" id="UP001458880">
    <property type="component" value="Unassembled WGS sequence"/>
</dbReference>
<evidence type="ECO:0000313" key="3">
    <source>
        <dbReference type="EMBL" id="KAK9728301.1"/>
    </source>
</evidence>
<organism evidence="3 4">
    <name type="scientific">Popillia japonica</name>
    <name type="common">Japanese beetle</name>
    <dbReference type="NCBI Taxonomy" id="7064"/>
    <lineage>
        <taxon>Eukaryota</taxon>
        <taxon>Metazoa</taxon>
        <taxon>Ecdysozoa</taxon>
        <taxon>Arthropoda</taxon>
        <taxon>Hexapoda</taxon>
        <taxon>Insecta</taxon>
        <taxon>Pterygota</taxon>
        <taxon>Neoptera</taxon>
        <taxon>Endopterygota</taxon>
        <taxon>Coleoptera</taxon>
        <taxon>Polyphaga</taxon>
        <taxon>Scarabaeiformia</taxon>
        <taxon>Scarabaeidae</taxon>
        <taxon>Rutelinae</taxon>
        <taxon>Popillia</taxon>
    </lineage>
</organism>
<evidence type="ECO:0000259" key="2">
    <source>
        <dbReference type="Pfam" id="PF13976"/>
    </source>
</evidence>
<dbReference type="EMBL" id="JASPKY010000171">
    <property type="protein sequence ID" value="KAK9728301.1"/>
    <property type="molecule type" value="Genomic_DNA"/>
</dbReference>
<dbReference type="AlphaFoldDB" id="A0AAW1L5T9"/>
<keyword evidence="4" id="KW-1185">Reference proteome</keyword>
<dbReference type="InterPro" id="IPR025724">
    <property type="entry name" value="GAG-pre-integrase_dom"/>
</dbReference>
<evidence type="ECO:0000313" key="4">
    <source>
        <dbReference type="Proteomes" id="UP001458880"/>
    </source>
</evidence>
<reference evidence="3 4" key="1">
    <citation type="journal article" date="2024" name="BMC Genomics">
        <title>De novo assembly and annotation of Popillia japonica's genome with initial clues to its potential as an invasive pest.</title>
        <authorList>
            <person name="Cucini C."/>
            <person name="Boschi S."/>
            <person name="Funari R."/>
            <person name="Cardaioli E."/>
            <person name="Iannotti N."/>
            <person name="Marturano G."/>
            <person name="Paoli F."/>
            <person name="Bruttini M."/>
            <person name="Carapelli A."/>
            <person name="Frati F."/>
            <person name="Nardi F."/>
        </authorList>
    </citation>
    <scope>NUCLEOTIDE SEQUENCE [LARGE SCALE GENOMIC DNA]</scope>
    <source>
        <strain evidence="3">DMR45628</strain>
    </source>
</reference>
<dbReference type="Pfam" id="PF13976">
    <property type="entry name" value="gag_pre-integrs"/>
    <property type="match status" value="1"/>
</dbReference>